<dbReference type="GO" id="GO:0000166">
    <property type="term" value="F:nucleotide binding"/>
    <property type="evidence" value="ECO:0007669"/>
    <property type="project" value="UniProtKB-KW"/>
</dbReference>
<feature type="domain" description="AMP-dependent ligase C-terminal" evidence="12">
    <location>
        <begin position="339"/>
        <end position="435"/>
    </location>
</feature>
<dbReference type="Proteomes" id="UP000198762">
    <property type="component" value="Unassembled WGS sequence"/>
</dbReference>
<comment type="subunit">
    <text evidence="1">Monomer.</text>
</comment>
<evidence type="ECO:0000256" key="10">
    <source>
        <dbReference type="PIRNR" id="PIRNR006444"/>
    </source>
</evidence>
<comment type="catalytic activity">
    <reaction evidence="4">
        <text>2-phenylacetate + ATP + CoA = phenylacetyl-CoA + AMP + diphosphate</text>
        <dbReference type="Rhea" id="RHEA:20956"/>
        <dbReference type="ChEBI" id="CHEBI:18401"/>
        <dbReference type="ChEBI" id="CHEBI:30616"/>
        <dbReference type="ChEBI" id="CHEBI:33019"/>
        <dbReference type="ChEBI" id="CHEBI:57287"/>
        <dbReference type="ChEBI" id="CHEBI:57390"/>
        <dbReference type="ChEBI" id="CHEBI:456215"/>
        <dbReference type="EC" id="6.2.1.30"/>
    </reaction>
    <physiologicalReaction direction="left-to-right" evidence="4">
        <dbReference type="Rhea" id="RHEA:20957"/>
    </physiologicalReaction>
</comment>
<dbReference type="PIRSF" id="PIRSF006444">
    <property type="entry name" value="PaaK"/>
    <property type="match status" value="1"/>
</dbReference>
<dbReference type="EC" id="6.2.1.30" evidence="7 10"/>
<protein>
    <recommendedName>
        <fullName evidence="8 10">Phenylacetate-coenzyme A ligase</fullName>
        <ecNumber evidence="7 10">6.2.1.30</ecNumber>
    </recommendedName>
    <alternativeName>
        <fullName evidence="9 10">Phenylacetyl-CoA ligase</fullName>
    </alternativeName>
</protein>
<evidence type="ECO:0000313" key="14">
    <source>
        <dbReference type="Proteomes" id="UP000198762"/>
    </source>
</evidence>
<sequence>MTLPMQKIGPLDPLETASVDELRHEQLQRLRWSINHAYTNVPFYREAFDKIGLKPMDINSLEDLAKVPFTMKNDLRDNYPFGMFATPMEQIVRVHASSGTTGKPTVVGYTQKDIDTWASVVARSIRAGGGHAGDKVHVAYGYGLFTGGLGAHYGAEKLGCTVIPMSGGQTEKQVQLLKDFQPDIIMVTPSYMLNLADEIERQGINPHDLPLRLGIFGAEPWTNAMRVEIEERLGIDALDIYGLSEVMGPGVGMECIETKDGPTIWEDHFYPEIINPETGEVLADGEYGELVFTTLTKEGLPILRYRTRDLTRLLPGTARPMRRIDKITGRSDDMLIIRGVNVFPSQIEEQILRVQELSPHYEIEVYKDGNLDCMDIRCELKPEHGSADDGEREKYAKTLAHNIKSFIGISTRITITEPNRLARSEGKAKRVFDRRK</sequence>
<dbReference type="NCBIfam" id="TIGR02155">
    <property type="entry name" value="PA_CoA_ligase"/>
    <property type="match status" value="1"/>
</dbReference>
<accession>A0A1I0G415</accession>
<dbReference type="CDD" id="cd05913">
    <property type="entry name" value="PaaK"/>
    <property type="match status" value="1"/>
</dbReference>
<evidence type="ECO:0000259" key="12">
    <source>
        <dbReference type="Pfam" id="PF14535"/>
    </source>
</evidence>
<evidence type="ECO:0000256" key="7">
    <source>
        <dbReference type="ARBA" id="ARBA00066629"/>
    </source>
</evidence>
<dbReference type="UniPathway" id="UPA00930"/>
<comment type="function">
    <text evidence="10">Catalyzes the activation of phenylacetic acid (PA) to phenylacetyl-CoA (PA-CoA).</text>
</comment>
<gene>
    <name evidence="13" type="ORF">SAMN04487962_11579</name>
</gene>
<proteinExistence type="inferred from homology"/>
<dbReference type="Pfam" id="PF00501">
    <property type="entry name" value="AMP-binding"/>
    <property type="match status" value="1"/>
</dbReference>
<keyword evidence="3 10" id="KW-0547">Nucleotide-binding</keyword>
<dbReference type="InterPro" id="IPR051414">
    <property type="entry name" value="Adenylate-forming_Reductase"/>
</dbReference>
<reference evidence="14" key="1">
    <citation type="submission" date="2016-10" db="EMBL/GenBank/DDBJ databases">
        <authorList>
            <person name="Varghese N."/>
            <person name="Submissions S."/>
        </authorList>
    </citation>
    <scope>NUCLEOTIDE SEQUENCE [LARGE SCALE GENOMIC DNA]</scope>
    <source>
        <strain evidence="14">CGMCC 1.6489</strain>
    </source>
</reference>
<dbReference type="OrthoDB" id="580775at2"/>
<evidence type="ECO:0000256" key="9">
    <source>
        <dbReference type="ARBA" id="ARBA00075111"/>
    </source>
</evidence>
<organism evidence="13 14">
    <name type="scientific">Marinobacter segnicrescens</name>
    <dbReference type="NCBI Taxonomy" id="430453"/>
    <lineage>
        <taxon>Bacteria</taxon>
        <taxon>Pseudomonadati</taxon>
        <taxon>Pseudomonadota</taxon>
        <taxon>Gammaproteobacteria</taxon>
        <taxon>Pseudomonadales</taxon>
        <taxon>Marinobacteraceae</taxon>
        <taxon>Marinobacter</taxon>
    </lineage>
</organism>
<comment type="similarity">
    <text evidence="6 10">Belongs to the phenylacetyl-CoA ligase family.</text>
</comment>
<dbReference type="InterPro" id="IPR049623">
    <property type="entry name" value="PA_CoA_lig_proteobact_actino"/>
</dbReference>
<dbReference type="InterPro" id="IPR011880">
    <property type="entry name" value="PA_CoA_ligase"/>
</dbReference>
<evidence type="ECO:0000256" key="2">
    <source>
        <dbReference type="ARBA" id="ARBA00022598"/>
    </source>
</evidence>
<comment type="pathway">
    <text evidence="5 10">Aromatic compound metabolism; phenylacetate degradation.</text>
</comment>
<keyword evidence="2 10" id="KW-0436">Ligase</keyword>
<evidence type="ECO:0000256" key="8">
    <source>
        <dbReference type="ARBA" id="ARBA00068695"/>
    </source>
</evidence>
<dbReference type="InterPro" id="IPR028154">
    <property type="entry name" value="AMP-dep_Lig_C"/>
</dbReference>
<evidence type="ECO:0000256" key="3">
    <source>
        <dbReference type="ARBA" id="ARBA00022741"/>
    </source>
</evidence>
<evidence type="ECO:0000256" key="1">
    <source>
        <dbReference type="ARBA" id="ARBA00011245"/>
    </source>
</evidence>
<dbReference type="InterPro" id="IPR042099">
    <property type="entry name" value="ANL_N_sf"/>
</dbReference>
<evidence type="ECO:0000256" key="4">
    <source>
        <dbReference type="ARBA" id="ARBA00050450"/>
    </source>
</evidence>
<evidence type="ECO:0000313" key="13">
    <source>
        <dbReference type="EMBL" id="SET65364.1"/>
    </source>
</evidence>
<dbReference type="Pfam" id="PF14535">
    <property type="entry name" value="AMP-binding_C_2"/>
    <property type="match status" value="1"/>
</dbReference>
<dbReference type="Gene3D" id="3.40.50.12780">
    <property type="entry name" value="N-terminal domain of ligase-like"/>
    <property type="match status" value="1"/>
</dbReference>
<feature type="domain" description="AMP-dependent synthetase/ligase" evidence="11">
    <location>
        <begin position="89"/>
        <end position="292"/>
    </location>
</feature>
<dbReference type="SUPFAM" id="SSF56801">
    <property type="entry name" value="Acetyl-CoA synthetase-like"/>
    <property type="match status" value="1"/>
</dbReference>
<dbReference type="AlphaFoldDB" id="A0A1I0G415"/>
<dbReference type="Gene3D" id="3.30.300.30">
    <property type="match status" value="1"/>
</dbReference>
<dbReference type="FunFam" id="3.30.300.30:FF:000019">
    <property type="entry name" value="Phenylacetate-coenzyme A ligase"/>
    <property type="match status" value="1"/>
</dbReference>
<dbReference type="EMBL" id="FOHZ01000015">
    <property type="protein sequence ID" value="SET65364.1"/>
    <property type="molecule type" value="Genomic_DNA"/>
</dbReference>
<dbReference type="InterPro" id="IPR045851">
    <property type="entry name" value="AMP-bd_C_sf"/>
</dbReference>
<evidence type="ECO:0000256" key="6">
    <source>
        <dbReference type="ARBA" id="ARBA00061566"/>
    </source>
</evidence>
<dbReference type="STRING" id="430453.SAMN04487962_11579"/>
<evidence type="ECO:0000259" key="11">
    <source>
        <dbReference type="Pfam" id="PF00501"/>
    </source>
</evidence>
<dbReference type="PANTHER" id="PTHR43439">
    <property type="entry name" value="PHENYLACETATE-COENZYME A LIGASE"/>
    <property type="match status" value="1"/>
</dbReference>
<dbReference type="FunFam" id="3.40.50.12780:FF:000016">
    <property type="entry name" value="Phenylacetate-coenzyme A ligase"/>
    <property type="match status" value="1"/>
</dbReference>
<keyword evidence="14" id="KW-1185">Reference proteome</keyword>
<evidence type="ECO:0000256" key="5">
    <source>
        <dbReference type="ARBA" id="ARBA00060591"/>
    </source>
</evidence>
<dbReference type="PANTHER" id="PTHR43439:SF1">
    <property type="entry name" value="PHENYLACETATE-COENZYME A LIGASE"/>
    <property type="match status" value="1"/>
</dbReference>
<name>A0A1I0G415_9GAMM</name>
<dbReference type="RefSeq" id="WP_091853427.1">
    <property type="nucleotide sequence ID" value="NZ_FOHZ01000015.1"/>
</dbReference>
<dbReference type="InterPro" id="IPR000873">
    <property type="entry name" value="AMP-dep_synth/lig_dom"/>
</dbReference>
<dbReference type="GO" id="GO:0047475">
    <property type="term" value="F:phenylacetate-CoA ligase activity"/>
    <property type="evidence" value="ECO:0007669"/>
    <property type="project" value="UniProtKB-EC"/>
</dbReference>
<dbReference type="GO" id="GO:0010124">
    <property type="term" value="P:phenylacetate catabolic process"/>
    <property type="evidence" value="ECO:0007669"/>
    <property type="project" value="UniProtKB-UniRule"/>
</dbReference>